<proteinExistence type="predicted"/>
<accession>A0A8S5RNQ3</accession>
<evidence type="ECO:0000313" key="1">
    <source>
        <dbReference type="EMBL" id="DAE32753.1"/>
    </source>
</evidence>
<sequence length="45" mass="5231">MFQGTSSSGEGGVYWRFHRPLLLIFYNNKKRESNILIVKNICSII</sequence>
<dbReference type="EMBL" id="BK059128">
    <property type="protein sequence ID" value="DAE32753.1"/>
    <property type="molecule type" value="Genomic_DNA"/>
</dbReference>
<reference evidence="1" key="1">
    <citation type="journal article" date="2021" name="Proc. Natl. Acad. Sci. U.S.A.">
        <title>A Catalog of Tens of Thousands of Viruses from Human Metagenomes Reveals Hidden Associations with Chronic Diseases.</title>
        <authorList>
            <person name="Tisza M.J."/>
            <person name="Buck C.B."/>
        </authorList>
    </citation>
    <scope>NUCLEOTIDE SEQUENCE</scope>
    <source>
        <strain evidence="1">CtFlR8</strain>
    </source>
</reference>
<organism evidence="1">
    <name type="scientific">virus sp. ctFlR8</name>
    <dbReference type="NCBI Taxonomy" id="2825811"/>
    <lineage>
        <taxon>Viruses</taxon>
    </lineage>
</organism>
<protein>
    <submittedName>
        <fullName evidence="1">Uncharacterized protein</fullName>
    </submittedName>
</protein>
<name>A0A8S5RNQ3_9VIRU</name>